<dbReference type="SUPFAM" id="SSF50978">
    <property type="entry name" value="WD40 repeat-like"/>
    <property type="match status" value="1"/>
</dbReference>
<protein>
    <submittedName>
        <fullName evidence="7">Region in Clathrin and VPS, putative</fullName>
    </submittedName>
</protein>
<dbReference type="Proteomes" id="UP000515908">
    <property type="component" value="Chromosome 02"/>
</dbReference>
<keyword evidence="2" id="KW-0479">Metal-binding</keyword>
<keyword evidence="5" id="KW-0472">Membrane</keyword>
<dbReference type="InterPro" id="IPR000547">
    <property type="entry name" value="Clathrin_H-chain/VPS_repeat"/>
</dbReference>
<gene>
    <name evidence="7" type="ORF">ADEAN_000093300</name>
</gene>
<dbReference type="EMBL" id="LR877146">
    <property type="protein sequence ID" value="CAD2213492.1"/>
    <property type="molecule type" value="Genomic_DNA"/>
</dbReference>
<name>A0A7G2C6C1_9TRYP</name>
<dbReference type="GO" id="GO:0006886">
    <property type="term" value="P:intracellular protein transport"/>
    <property type="evidence" value="ECO:0007669"/>
    <property type="project" value="UniProtKB-UniRule"/>
</dbReference>
<keyword evidence="3" id="KW-0863">Zinc-finger</keyword>
<dbReference type="PANTHER" id="PTHR23323">
    <property type="entry name" value="VACUOLAR PROTEIN SORTING-ASSOCIATED PROTEIN"/>
    <property type="match status" value="1"/>
</dbReference>
<feature type="repeat" description="CHCR" evidence="6">
    <location>
        <begin position="344"/>
        <end position="494"/>
    </location>
</feature>
<sequence length="896" mass="101919">MRVWRLDTLLLSYKGMLDFRPPFQEYFFFSNSFPPPQEKIPILYKTGVPSVVQTFVSCFDFNDALDHFAAIFSSFEMSWISGSMDTPKNVKQKRLTSRHEKSKPIFLAFAPSNVQVESTSNVLYTVFEDGVTVWVCGKGTEHKCPLKFRGSINCVALSESGALVVANASGSQVAVVGSLSSLAVCDPTKPEHCHLIEVDSPPKSGLICFKNYMVLISRHESRESQFFIQCYDTENHIRALGRAQEQVSNCQNVVAGQNGLYFICRPTTPTGTGETVNPNKVTLLTEVGLHKKLEVLMSREFYDVAKRVVEGTPSMDVTLYMNIRKRYGDFLYSKGSFEAAMTEYIGTIGFLEPSYVIRKYLETVNLPQLARYLEELHCKRDTKSFSTVNHTTLLLNTYIKQNDEAKLQNFIHRNDVRFDPHNVIAICRQGGFYDAALYVADRYAQTHDYVRIKVRDLHQPQEALTFLQTLCADDAEYILRSMGNELVNIEPKKTTQLIIDLCVHWSGPRRRLTNDESLPPDRSEPSMFIHIFVDSPLSLLNFLRAVVASGVLETRNEETSNLYRSTFNTLYELYISEKVPSSIGVPTEERGEDFEEEQYEERLHQAMTFLGAYNGYYDNYVALSLSHQHKFEKGYLFLLDKLELTDQAISFLLQKYETTPADDTVSKILQMCSSGNKSDADLKETWMELLRGMTNTGTPNLHNIEIVLHYIQEKDILPPVTVLEILNSSAARTIPLVSVKEFCVRHLKKRMTAIEAYRAETAEKSGRVEEVRKSIAKLQTSTVVFSSTQCTHCKESLDFPVVHFMCQHSYHQRCLHVPSECNVCIQEQRRVLEEIKDRKRLVQQPIAEAAESGQEDVYTTCARYLSVDVDAPTIVAGNGIPPTTTAFVREEDFETW</sequence>
<dbReference type="GO" id="GO:0007033">
    <property type="term" value="P:vacuole organization"/>
    <property type="evidence" value="ECO:0007669"/>
    <property type="project" value="TreeGrafter"/>
</dbReference>
<evidence type="ECO:0000313" key="7">
    <source>
        <dbReference type="EMBL" id="CAD2213492.1"/>
    </source>
</evidence>
<dbReference type="GO" id="GO:0006904">
    <property type="term" value="P:vesicle docking involved in exocytosis"/>
    <property type="evidence" value="ECO:0007669"/>
    <property type="project" value="TreeGrafter"/>
</dbReference>
<dbReference type="VEuPathDB" id="TriTrypDB:ADEAN_000093300"/>
<evidence type="ECO:0000256" key="4">
    <source>
        <dbReference type="ARBA" id="ARBA00022833"/>
    </source>
</evidence>
<dbReference type="GO" id="GO:0048284">
    <property type="term" value="P:organelle fusion"/>
    <property type="evidence" value="ECO:0007669"/>
    <property type="project" value="TreeGrafter"/>
</dbReference>
<dbReference type="GO" id="GO:0030897">
    <property type="term" value="C:HOPS complex"/>
    <property type="evidence" value="ECO:0007669"/>
    <property type="project" value="TreeGrafter"/>
</dbReference>
<keyword evidence="4" id="KW-0862">Zinc</keyword>
<proteinExistence type="predicted"/>
<keyword evidence="8" id="KW-1185">Reference proteome</keyword>
<evidence type="ECO:0000256" key="2">
    <source>
        <dbReference type="ARBA" id="ARBA00022723"/>
    </source>
</evidence>
<dbReference type="PROSITE" id="PS50236">
    <property type="entry name" value="CHCR"/>
    <property type="match status" value="1"/>
</dbReference>
<dbReference type="CDD" id="cd16688">
    <property type="entry name" value="RING-H2_Vps11"/>
    <property type="match status" value="1"/>
</dbReference>
<dbReference type="InterPro" id="IPR057308">
    <property type="entry name" value="CHCR_PEP5_VPS11"/>
</dbReference>
<organism evidence="7 8">
    <name type="scientific">Angomonas deanei</name>
    <dbReference type="NCBI Taxonomy" id="59799"/>
    <lineage>
        <taxon>Eukaryota</taxon>
        <taxon>Discoba</taxon>
        <taxon>Euglenozoa</taxon>
        <taxon>Kinetoplastea</taxon>
        <taxon>Metakinetoplastina</taxon>
        <taxon>Trypanosomatida</taxon>
        <taxon>Trypanosomatidae</taxon>
        <taxon>Strigomonadinae</taxon>
        <taxon>Angomonas</taxon>
    </lineage>
</organism>
<evidence type="ECO:0000313" key="8">
    <source>
        <dbReference type="Proteomes" id="UP000515908"/>
    </source>
</evidence>
<dbReference type="GO" id="GO:0008270">
    <property type="term" value="F:zinc ion binding"/>
    <property type="evidence" value="ECO:0007669"/>
    <property type="project" value="UniProtKB-KW"/>
</dbReference>
<dbReference type="InterPro" id="IPR036322">
    <property type="entry name" value="WD40_repeat_dom_sf"/>
</dbReference>
<evidence type="ECO:0000256" key="3">
    <source>
        <dbReference type="ARBA" id="ARBA00022771"/>
    </source>
</evidence>
<dbReference type="InterPro" id="IPR016024">
    <property type="entry name" value="ARM-type_fold"/>
</dbReference>
<dbReference type="PANTHER" id="PTHR23323:SF24">
    <property type="entry name" value="VACUOLAR PROTEIN SORTING-ASSOCIATED PROTEIN 11 HOMOLOG"/>
    <property type="match status" value="1"/>
</dbReference>
<dbReference type="GO" id="GO:0005768">
    <property type="term" value="C:endosome"/>
    <property type="evidence" value="ECO:0007669"/>
    <property type="project" value="TreeGrafter"/>
</dbReference>
<dbReference type="Pfam" id="PF23356">
    <property type="entry name" value="TPR_PEP5_VPS11"/>
    <property type="match status" value="1"/>
</dbReference>
<evidence type="ECO:0000256" key="6">
    <source>
        <dbReference type="PROSITE-ProRule" id="PRU01006"/>
    </source>
</evidence>
<dbReference type="AlphaFoldDB" id="A0A7G2C6C1"/>
<evidence type="ECO:0000256" key="5">
    <source>
        <dbReference type="ARBA" id="ARBA00023136"/>
    </source>
</evidence>
<reference evidence="7 8" key="1">
    <citation type="submission" date="2020-08" db="EMBL/GenBank/DDBJ databases">
        <authorList>
            <person name="Newling K."/>
            <person name="Davey J."/>
            <person name="Forrester S."/>
        </authorList>
    </citation>
    <scope>NUCLEOTIDE SEQUENCE [LARGE SCALE GENOMIC DNA]</scope>
    <source>
        <strain evidence="8">Crithidia deanei Carvalho (ATCC PRA-265)</strain>
    </source>
</reference>
<comment type="subcellular location">
    <subcellularLocation>
        <location evidence="1">Endomembrane system</location>
        <topology evidence="1">Peripheral membrane protein</topology>
    </subcellularLocation>
</comment>
<dbReference type="GO" id="GO:0030674">
    <property type="term" value="F:protein-macromolecule adaptor activity"/>
    <property type="evidence" value="ECO:0007669"/>
    <property type="project" value="TreeGrafter"/>
</dbReference>
<evidence type="ECO:0000256" key="1">
    <source>
        <dbReference type="ARBA" id="ARBA00004184"/>
    </source>
</evidence>
<dbReference type="GO" id="GO:0007032">
    <property type="term" value="P:endosome organization"/>
    <property type="evidence" value="ECO:0007669"/>
    <property type="project" value="TreeGrafter"/>
</dbReference>
<dbReference type="SUPFAM" id="SSF48371">
    <property type="entry name" value="ARM repeat"/>
    <property type="match status" value="1"/>
</dbReference>
<accession>A0A7G2C6C1</accession>